<accession>A0ACB0XKF3</accession>
<dbReference type="EMBL" id="CAVMJV010000001">
    <property type="protein sequence ID" value="CAK5005999.1"/>
    <property type="molecule type" value="Genomic_DNA"/>
</dbReference>
<gene>
    <name evidence="1" type="ORF">MENTE1834_LOCUS101</name>
</gene>
<protein>
    <submittedName>
        <fullName evidence="1">Uncharacterized protein</fullName>
    </submittedName>
</protein>
<reference evidence="1" key="1">
    <citation type="submission" date="2023-11" db="EMBL/GenBank/DDBJ databases">
        <authorList>
            <person name="Poullet M."/>
        </authorList>
    </citation>
    <scope>NUCLEOTIDE SEQUENCE</scope>
    <source>
        <strain evidence="1">E1834</strain>
    </source>
</reference>
<sequence length="90" mass="10772">MAKRIFWRRKCHYWKVDNFGNFYIQFRESGKEDEFNDDEDWFNAILTRGMCTCAVYVPCAPPLLLRPFSFTKLQLGQCFSHSVDKYPTVF</sequence>
<dbReference type="Proteomes" id="UP001497535">
    <property type="component" value="Unassembled WGS sequence"/>
</dbReference>
<keyword evidence="2" id="KW-1185">Reference proteome</keyword>
<organism evidence="1 2">
    <name type="scientific">Meloidogyne enterolobii</name>
    <name type="common">Root-knot nematode worm</name>
    <name type="synonym">Meloidogyne mayaguensis</name>
    <dbReference type="NCBI Taxonomy" id="390850"/>
    <lineage>
        <taxon>Eukaryota</taxon>
        <taxon>Metazoa</taxon>
        <taxon>Ecdysozoa</taxon>
        <taxon>Nematoda</taxon>
        <taxon>Chromadorea</taxon>
        <taxon>Rhabditida</taxon>
        <taxon>Tylenchina</taxon>
        <taxon>Tylenchomorpha</taxon>
        <taxon>Tylenchoidea</taxon>
        <taxon>Meloidogynidae</taxon>
        <taxon>Meloidogyninae</taxon>
        <taxon>Meloidogyne</taxon>
    </lineage>
</organism>
<comment type="caution">
    <text evidence="1">The sequence shown here is derived from an EMBL/GenBank/DDBJ whole genome shotgun (WGS) entry which is preliminary data.</text>
</comment>
<proteinExistence type="predicted"/>
<evidence type="ECO:0000313" key="2">
    <source>
        <dbReference type="Proteomes" id="UP001497535"/>
    </source>
</evidence>
<evidence type="ECO:0000313" key="1">
    <source>
        <dbReference type="EMBL" id="CAK5005999.1"/>
    </source>
</evidence>
<name>A0ACB0XKF3_MELEN</name>